<evidence type="ECO:0000256" key="2">
    <source>
        <dbReference type="ARBA" id="ARBA00023125"/>
    </source>
</evidence>
<dbReference type="InterPro" id="IPR004107">
    <property type="entry name" value="Integrase_SAM-like_N"/>
</dbReference>
<dbReference type="InterPro" id="IPR010998">
    <property type="entry name" value="Integrase_recombinase_N"/>
</dbReference>
<evidence type="ECO:0000313" key="5">
    <source>
        <dbReference type="EMBL" id="MBC8431998.1"/>
    </source>
</evidence>
<keyword evidence="2 3" id="KW-0238">DNA-binding</keyword>
<gene>
    <name evidence="5" type="ORF">H8D96_08770</name>
</gene>
<dbReference type="PROSITE" id="PS51900">
    <property type="entry name" value="CB"/>
    <property type="match status" value="1"/>
</dbReference>
<dbReference type="AlphaFoldDB" id="A0A8J6NTJ9"/>
<evidence type="ECO:0000256" key="1">
    <source>
        <dbReference type="ARBA" id="ARBA00022908"/>
    </source>
</evidence>
<accession>A0A8J6NTJ9</accession>
<dbReference type="InterPro" id="IPR044068">
    <property type="entry name" value="CB"/>
</dbReference>
<dbReference type="GO" id="GO:0003677">
    <property type="term" value="F:DNA binding"/>
    <property type="evidence" value="ECO:0007669"/>
    <property type="project" value="UniProtKB-UniRule"/>
</dbReference>
<proteinExistence type="predicted"/>
<dbReference type="Proteomes" id="UP000605201">
    <property type="component" value="Unassembled WGS sequence"/>
</dbReference>
<dbReference type="Gene3D" id="1.10.150.130">
    <property type="match status" value="1"/>
</dbReference>
<dbReference type="Pfam" id="PF02899">
    <property type="entry name" value="Phage_int_SAM_1"/>
    <property type="match status" value="1"/>
</dbReference>
<feature type="domain" description="Core-binding (CB)" evidence="4">
    <location>
        <begin position="35"/>
        <end position="121"/>
    </location>
</feature>
<sequence length="136" mass="16201">MAKVYTGKVAIPGDKIEEYFKLVEEAEKKREPFRRQLVQLNEEFYEYLLEKYTERTARNHSGITDLFIEFICRQTDVESIEEITRGMVNTHFKKWWKRKVWDSTTPDQLRVALKKFFAFLATQKGIVNDKAMKGLQ</sequence>
<evidence type="ECO:0000259" key="4">
    <source>
        <dbReference type="PROSITE" id="PS51900"/>
    </source>
</evidence>
<keyword evidence="1" id="KW-0229">DNA integration</keyword>
<protein>
    <recommendedName>
        <fullName evidence="4">Core-binding (CB) domain-containing protein</fullName>
    </recommendedName>
</protein>
<name>A0A8J6NTJ9_9BACT</name>
<evidence type="ECO:0000313" key="6">
    <source>
        <dbReference type="Proteomes" id="UP000605201"/>
    </source>
</evidence>
<evidence type="ECO:0000256" key="3">
    <source>
        <dbReference type="PROSITE-ProRule" id="PRU01248"/>
    </source>
</evidence>
<organism evidence="5 6">
    <name type="scientific">Candidatus Desulfatibia vada</name>
    <dbReference type="NCBI Taxonomy" id="2841696"/>
    <lineage>
        <taxon>Bacteria</taxon>
        <taxon>Pseudomonadati</taxon>
        <taxon>Thermodesulfobacteriota</taxon>
        <taxon>Desulfobacteria</taxon>
        <taxon>Desulfobacterales</taxon>
        <taxon>Desulfobacterales incertae sedis</taxon>
        <taxon>Candidatus Desulfatibia</taxon>
    </lineage>
</organism>
<reference evidence="5 6" key="1">
    <citation type="submission" date="2020-08" db="EMBL/GenBank/DDBJ databases">
        <title>Bridging the membrane lipid divide: bacteria of the FCB group superphylum have the potential to synthesize archaeal ether lipids.</title>
        <authorList>
            <person name="Villanueva L."/>
            <person name="Von Meijenfeldt F.A.B."/>
            <person name="Westbye A.B."/>
            <person name="Yadav S."/>
            <person name="Hopmans E.C."/>
            <person name="Dutilh B.E."/>
            <person name="Sinninghe Damste J.S."/>
        </authorList>
    </citation>
    <scope>NUCLEOTIDE SEQUENCE [LARGE SCALE GENOMIC DNA]</scope>
    <source>
        <strain evidence="5">NIOZ-UU17</strain>
    </source>
</reference>
<dbReference type="EMBL" id="JACNIG010000197">
    <property type="protein sequence ID" value="MBC8431998.1"/>
    <property type="molecule type" value="Genomic_DNA"/>
</dbReference>
<dbReference type="GO" id="GO:0015074">
    <property type="term" value="P:DNA integration"/>
    <property type="evidence" value="ECO:0007669"/>
    <property type="project" value="UniProtKB-KW"/>
</dbReference>
<comment type="caution">
    <text evidence="5">The sequence shown here is derived from an EMBL/GenBank/DDBJ whole genome shotgun (WGS) entry which is preliminary data.</text>
</comment>